<organism evidence="1 2">
    <name type="scientific">Dokdonella fugitiva</name>
    <dbReference type="NCBI Taxonomy" id="328517"/>
    <lineage>
        <taxon>Bacteria</taxon>
        <taxon>Pseudomonadati</taxon>
        <taxon>Pseudomonadota</taxon>
        <taxon>Gammaproteobacteria</taxon>
        <taxon>Lysobacterales</taxon>
        <taxon>Rhodanobacteraceae</taxon>
        <taxon>Dokdonella</taxon>
    </lineage>
</organism>
<comment type="caution">
    <text evidence="1">The sequence shown here is derived from an EMBL/GenBank/DDBJ whole genome shotgun (WGS) entry which is preliminary data.</text>
</comment>
<gene>
    <name evidence="1" type="ORF">EV148_11170</name>
</gene>
<evidence type="ECO:0000313" key="2">
    <source>
        <dbReference type="Proteomes" id="UP000294862"/>
    </source>
</evidence>
<dbReference type="EMBL" id="SLWQ01000011">
    <property type="protein sequence ID" value="TCO36894.1"/>
    <property type="molecule type" value="Genomic_DNA"/>
</dbReference>
<name>A0A4R2HZ69_9GAMM</name>
<dbReference type="Proteomes" id="UP000294862">
    <property type="component" value="Unassembled WGS sequence"/>
</dbReference>
<protein>
    <submittedName>
        <fullName evidence="1">Uncharacterized protein</fullName>
    </submittedName>
</protein>
<sequence>MRFVGAAGAAVIWWTGAIGGTRGARTALHAYRGRIVEGAARDALLWVRQEPR</sequence>
<keyword evidence="2" id="KW-1185">Reference proteome</keyword>
<reference evidence="1 2" key="1">
    <citation type="journal article" date="2015" name="Stand. Genomic Sci.">
        <title>Genomic Encyclopedia of Bacterial and Archaeal Type Strains, Phase III: the genomes of soil and plant-associated and newly described type strains.</title>
        <authorList>
            <person name="Whitman W.B."/>
            <person name="Woyke T."/>
            <person name="Klenk H.P."/>
            <person name="Zhou Y."/>
            <person name="Lilburn T.G."/>
            <person name="Beck B.J."/>
            <person name="De Vos P."/>
            <person name="Vandamme P."/>
            <person name="Eisen J.A."/>
            <person name="Garrity G."/>
            <person name="Hugenholtz P."/>
            <person name="Kyrpides N.C."/>
        </authorList>
    </citation>
    <scope>NUCLEOTIDE SEQUENCE [LARGE SCALE GENOMIC DNA]</scope>
    <source>
        <strain evidence="1 2">A3</strain>
    </source>
</reference>
<proteinExistence type="predicted"/>
<dbReference type="AlphaFoldDB" id="A0A4R2HZ69"/>
<accession>A0A4R2HZ69</accession>
<evidence type="ECO:0000313" key="1">
    <source>
        <dbReference type="EMBL" id="TCO36894.1"/>
    </source>
</evidence>